<gene>
    <name evidence="2" type="ORF">J1605_006968</name>
</gene>
<feature type="domain" description="VWFA" evidence="1">
    <location>
        <begin position="9"/>
        <end position="103"/>
    </location>
</feature>
<dbReference type="PANTHER" id="PTHR10338:SF155">
    <property type="entry name" value="INTER-ALPHA-TRYPSIN INHIBITOR HEAVY CHAIN H6"/>
    <property type="match status" value="1"/>
</dbReference>
<dbReference type="EMBL" id="JAIQCJ010002011">
    <property type="protein sequence ID" value="KAJ8785705.1"/>
    <property type="molecule type" value="Genomic_DNA"/>
</dbReference>
<keyword evidence="3" id="KW-1185">Reference proteome</keyword>
<reference evidence="2 3" key="1">
    <citation type="submission" date="2022-11" db="EMBL/GenBank/DDBJ databases">
        <title>Whole genome sequence of Eschrichtius robustus ER-17-0199.</title>
        <authorList>
            <person name="Bruniche-Olsen A."/>
            <person name="Black A.N."/>
            <person name="Fields C.J."/>
            <person name="Walden K."/>
            <person name="Dewoody J.A."/>
        </authorList>
    </citation>
    <scope>NUCLEOTIDE SEQUENCE [LARGE SCALE GENOMIC DNA]</scope>
    <source>
        <strain evidence="2">ER-17-0199</strain>
        <tissue evidence="2">Blubber</tissue>
    </source>
</reference>
<evidence type="ECO:0000259" key="1">
    <source>
        <dbReference type="Pfam" id="PF00092"/>
    </source>
</evidence>
<dbReference type="PANTHER" id="PTHR10338">
    <property type="entry name" value="INTER-ALPHA-TRYPSIN INHIBITOR HEAVY CHAIN FAMILY MEMBER"/>
    <property type="match status" value="1"/>
</dbReference>
<dbReference type="SUPFAM" id="SSF53300">
    <property type="entry name" value="vWA-like"/>
    <property type="match status" value="1"/>
</dbReference>
<dbReference type="InterPro" id="IPR002035">
    <property type="entry name" value="VWF_A"/>
</dbReference>
<dbReference type="InterPro" id="IPR050934">
    <property type="entry name" value="ITIH"/>
</dbReference>
<protein>
    <recommendedName>
        <fullName evidence="1">VWFA domain-containing protein</fullName>
    </recommendedName>
</protein>
<proteinExistence type="predicted"/>
<dbReference type="AlphaFoldDB" id="A0AB34H492"/>
<sequence>MSVILGNLPASDYFNIISFSDTVSVWKARGSIQATIQNVHSAKDYLGHMEAAGWTDINAALLAAASVLNHSNQEPGRGPSVGRITLIIFLTDGEPTAGVTTPSVILSNIRQALDNRNQGAAWRIYEDTNTALQLEGLYEEISMPLLVDVHLDYLGGLIGASPWAFFPNYFGGSELVVAGQVQPGEQELDIYLATRGPRGQLLVAHHSEVATNSSQKVFGCPGKPAPNVAHFICCLWADITFGELLEAHFQAHDASTHNLLATKVLNLSFE</sequence>
<evidence type="ECO:0000313" key="3">
    <source>
        <dbReference type="Proteomes" id="UP001159641"/>
    </source>
</evidence>
<dbReference type="Gene3D" id="3.40.50.410">
    <property type="entry name" value="von Willebrand factor, type A domain"/>
    <property type="match status" value="1"/>
</dbReference>
<dbReference type="InterPro" id="IPR036465">
    <property type="entry name" value="vWFA_dom_sf"/>
</dbReference>
<dbReference type="Pfam" id="PF00092">
    <property type="entry name" value="VWA"/>
    <property type="match status" value="1"/>
</dbReference>
<comment type="caution">
    <text evidence="2">The sequence shown here is derived from an EMBL/GenBank/DDBJ whole genome shotgun (WGS) entry which is preliminary data.</text>
</comment>
<dbReference type="Proteomes" id="UP001159641">
    <property type="component" value="Unassembled WGS sequence"/>
</dbReference>
<organism evidence="2 3">
    <name type="scientific">Eschrichtius robustus</name>
    <name type="common">California gray whale</name>
    <name type="synonym">Eschrichtius gibbosus</name>
    <dbReference type="NCBI Taxonomy" id="9764"/>
    <lineage>
        <taxon>Eukaryota</taxon>
        <taxon>Metazoa</taxon>
        <taxon>Chordata</taxon>
        <taxon>Craniata</taxon>
        <taxon>Vertebrata</taxon>
        <taxon>Euteleostomi</taxon>
        <taxon>Mammalia</taxon>
        <taxon>Eutheria</taxon>
        <taxon>Laurasiatheria</taxon>
        <taxon>Artiodactyla</taxon>
        <taxon>Whippomorpha</taxon>
        <taxon>Cetacea</taxon>
        <taxon>Mysticeti</taxon>
        <taxon>Eschrichtiidae</taxon>
        <taxon>Eschrichtius</taxon>
    </lineage>
</organism>
<accession>A0AB34H492</accession>
<evidence type="ECO:0000313" key="2">
    <source>
        <dbReference type="EMBL" id="KAJ8785705.1"/>
    </source>
</evidence>
<name>A0AB34H492_ESCRO</name>